<keyword evidence="6" id="KW-0548">Nucleotidyltransferase</keyword>
<organism evidence="6 7">
    <name type="scientific">Acidovorax facilis</name>
    <dbReference type="NCBI Taxonomy" id="12917"/>
    <lineage>
        <taxon>Bacteria</taxon>
        <taxon>Pseudomonadati</taxon>
        <taxon>Pseudomonadota</taxon>
        <taxon>Betaproteobacteria</taxon>
        <taxon>Burkholderiales</taxon>
        <taxon>Comamonadaceae</taxon>
        <taxon>Acidovorax</taxon>
    </lineage>
</organism>
<evidence type="ECO:0000259" key="5">
    <source>
        <dbReference type="PROSITE" id="PS50887"/>
    </source>
</evidence>
<dbReference type="EMBL" id="JBHSAJ010000002">
    <property type="protein sequence ID" value="MFC3933375.1"/>
    <property type="molecule type" value="Genomic_DNA"/>
</dbReference>
<evidence type="ECO:0000256" key="1">
    <source>
        <dbReference type="ARBA" id="ARBA00012528"/>
    </source>
</evidence>
<gene>
    <name evidence="6" type="ORF">ACFOW3_01935</name>
</gene>
<evidence type="ECO:0000313" key="6">
    <source>
        <dbReference type="EMBL" id="MFC3933375.1"/>
    </source>
</evidence>
<evidence type="ECO:0000256" key="3">
    <source>
        <dbReference type="SAM" id="Coils"/>
    </source>
</evidence>
<feature type="domain" description="PAS" evidence="4">
    <location>
        <begin position="8"/>
        <end position="81"/>
    </location>
</feature>
<comment type="caution">
    <text evidence="6">The sequence shown here is derived from an EMBL/GenBank/DDBJ whole genome shotgun (WGS) entry which is preliminary data.</text>
</comment>
<dbReference type="RefSeq" id="WP_055399003.1">
    <property type="nucleotide sequence ID" value="NZ_JAMXAX010000001.1"/>
</dbReference>
<dbReference type="InterPro" id="IPR000160">
    <property type="entry name" value="GGDEF_dom"/>
</dbReference>
<evidence type="ECO:0000259" key="4">
    <source>
        <dbReference type="PROSITE" id="PS50112"/>
    </source>
</evidence>
<feature type="domain" description="GGDEF" evidence="5">
    <location>
        <begin position="191"/>
        <end position="328"/>
    </location>
</feature>
<dbReference type="CDD" id="cd00130">
    <property type="entry name" value="PAS"/>
    <property type="match status" value="1"/>
</dbReference>
<evidence type="ECO:0000313" key="7">
    <source>
        <dbReference type="Proteomes" id="UP001595693"/>
    </source>
</evidence>
<dbReference type="Pfam" id="PF08447">
    <property type="entry name" value="PAS_3"/>
    <property type="match status" value="1"/>
</dbReference>
<keyword evidence="6" id="KW-0808">Transferase</keyword>
<dbReference type="PROSITE" id="PS50112">
    <property type="entry name" value="PAS"/>
    <property type="match status" value="1"/>
</dbReference>
<dbReference type="InterPro" id="IPR000014">
    <property type="entry name" value="PAS"/>
</dbReference>
<feature type="coiled-coil region" evidence="3">
    <location>
        <begin position="129"/>
        <end position="163"/>
    </location>
</feature>
<dbReference type="NCBIfam" id="TIGR00254">
    <property type="entry name" value="GGDEF"/>
    <property type="match status" value="1"/>
</dbReference>
<keyword evidence="7" id="KW-1185">Reference proteome</keyword>
<dbReference type="Gene3D" id="3.30.70.270">
    <property type="match status" value="1"/>
</dbReference>
<dbReference type="SMART" id="SM00267">
    <property type="entry name" value="GGDEF"/>
    <property type="match status" value="1"/>
</dbReference>
<dbReference type="InterPro" id="IPR029787">
    <property type="entry name" value="Nucleotide_cyclase"/>
</dbReference>
<dbReference type="PROSITE" id="PS50887">
    <property type="entry name" value="GGDEF"/>
    <property type="match status" value="1"/>
</dbReference>
<comment type="catalytic activity">
    <reaction evidence="2">
        <text>2 GTP = 3',3'-c-di-GMP + 2 diphosphate</text>
        <dbReference type="Rhea" id="RHEA:24898"/>
        <dbReference type="ChEBI" id="CHEBI:33019"/>
        <dbReference type="ChEBI" id="CHEBI:37565"/>
        <dbReference type="ChEBI" id="CHEBI:58805"/>
        <dbReference type="EC" id="2.7.7.65"/>
    </reaction>
</comment>
<name>A0ABV8D4C6_9BURK</name>
<sequence length="354" mass="38451">MGDEADLNKERLELVLEAAGLDLWENDLVSGQVTHKASKTFEELGFTQDEIVTGVQDIFGLFHPGDLDKVKQAVADHVAGITPQYRAEFRLRSKAGEWIWFANYGRIMDRSSATPGKRLIGVTFNIHDRKQKEDEIAQINQQLLEQNKLLQELNTALELLAANDSLTGLANRRTLMELGANECKRTERFDHPLSLLVVDIDLFKTVNDAWGHLAGDRVICAVAQACAARKRSGVDIVARFGGEEFVIVLPETDGVSALRVAESLRHDVAALSVPVNEQGASASVTVSIGVATMHKGSGIGFEELVNRADKALYRAKGTGRNAVYCADVQQGGAPAVHVLIEPDEDADADGVVTA</sequence>
<dbReference type="SUPFAM" id="SSF55073">
    <property type="entry name" value="Nucleotide cyclase"/>
    <property type="match status" value="1"/>
</dbReference>
<dbReference type="GO" id="GO:0052621">
    <property type="term" value="F:diguanylate cyclase activity"/>
    <property type="evidence" value="ECO:0007669"/>
    <property type="project" value="UniProtKB-EC"/>
</dbReference>
<proteinExistence type="predicted"/>
<dbReference type="PANTHER" id="PTHR45138">
    <property type="entry name" value="REGULATORY COMPONENTS OF SENSORY TRANSDUCTION SYSTEM"/>
    <property type="match status" value="1"/>
</dbReference>
<dbReference type="Proteomes" id="UP001595693">
    <property type="component" value="Unassembled WGS sequence"/>
</dbReference>
<dbReference type="EC" id="2.7.7.65" evidence="1"/>
<dbReference type="InterPro" id="IPR035965">
    <property type="entry name" value="PAS-like_dom_sf"/>
</dbReference>
<dbReference type="InterPro" id="IPR050469">
    <property type="entry name" value="Diguanylate_Cyclase"/>
</dbReference>
<reference evidence="7" key="1">
    <citation type="journal article" date="2019" name="Int. J. Syst. Evol. Microbiol.">
        <title>The Global Catalogue of Microorganisms (GCM) 10K type strain sequencing project: providing services to taxonomists for standard genome sequencing and annotation.</title>
        <authorList>
            <consortium name="The Broad Institute Genomics Platform"/>
            <consortium name="The Broad Institute Genome Sequencing Center for Infectious Disease"/>
            <person name="Wu L."/>
            <person name="Ma J."/>
        </authorList>
    </citation>
    <scope>NUCLEOTIDE SEQUENCE [LARGE SCALE GENOMIC DNA]</scope>
    <source>
        <strain evidence="7">CCUG 2113</strain>
    </source>
</reference>
<dbReference type="SUPFAM" id="SSF55785">
    <property type="entry name" value="PYP-like sensor domain (PAS domain)"/>
    <property type="match status" value="1"/>
</dbReference>
<dbReference type="InterPro" id="IPR013655">
    <property type="entry name" value="PAS_fold_3"/>
</dbReference>
<keyword evidence="3" id="KW-0175">Coiled coil</keyword>
<dbReference type="PANTHER" id="PTHR45138:SF9">
    <property type="entry name" value="DIGUANYLATE CYCLASE DGCM-RELATED"/>
    <property type="match status" value="1"/>
</dbReference>
<dbReference type="InterPro" id="IPR043128">
    <property type="entry name" value="Rev_trsase/Diguanyl_cyclase"/>
</dbReference>
<dbReference type="Pfam" id="PF00990">
    <property type="entry name" value="GGDEF"/>
    <property type="match status" value="1"/>
</dbReference>
<accession>A0ABV8D4C6</accession>
<dbReference type="Gene3D" id="3.30.450.20">
    <property type="entry name" value="PAS domain"/>
    <property type="match status" value="1"/>
</dbReference>
<evidence type="ECO:0000256" key="2">
    <source>
        <dbReference type="ARBA" id="ARBA00034247"/>
    </source>
</evidence>
<protein>
    <recommendedName>
        <fullName evidence="1">diguanylate cyclase</fullName>
        <ecNumber evidence="1">2.7.7.65</ecNumber>
    </recommendedName>
</protein>
<dbReference type="CDD" id="cd01949">
    <property type="entry name" value="GGDEF"/>
    <property type="match status" value="1"/>
</dbReference>
<dbReference type="NCBIfam" id="TIGR00229">
    <property type="entry name" value="sensory_box"/>
    <property type="match status" value="1"/>
</dbReference>